<dbReference type="Proteomes" id="UP001501791">
    <property type="component" value="Unassembled WGS sequence"/>
</dbReference>
<keyword evidence="3" id="KW-1185">Reference proteome</keyword>
<feature type="transmembrane region" description="Helical" evidence="1">
    <location>
        <begin position="29"/>
        <end position="52"/>
    </location>
</feature>
<accession>A0ABP4MGT7</accession>
<comment type="caution">
    <text evidence="2">The sequence shown here is derived from an EMBL/GenBank/DDBJ whole genome shotgun (WGS) entry which is preliminary data.</text>
</comment>
<evidence type="ECO:0000256" key="1">
    <source>
        <dbReference type="SAM" id="Phobius"/>
    </source>
</evidence>
<dbReference type="RefSeq" id="WP_346035908.1">
    <property type="nucleotide sequence ID" value="NZ_BAAALY010000006.1"/>
</dbReference>
<evidence type="ECO:0000313" key="2">
    <source>
        <dbReference type="EMBL" id="GAA1544278.1"/>
    </source>
</evidence>
<keyword evidence="1" id="KW-0472">Membrane</keyword>
<organism evidence="2 3">
    <name type="scientific">Brevibacterium picturae</name>
    <dbReference type="NCBI Taxonomy" id="260553"/>
    <lineage>
        <taxon>Bacteria</taxon>
        <taxon>Bacillati</taxon>
        <taxon>Actinomycetota</taxon>
        <taxon>Actinomycetes</taxon>
        <taxon>Micrococcales</taxon>
        <taxon>Brevibacteriaceae</taxon>
        <taxon>Brevibacterium</taxon>
    </lineage>
</organism>
<protein>
    <submittedName>
        <fullName evidence="2">Uncharacterized protein</fullName>
    </submittedName>
</protein>
<dbReference type="EMBL" id="BAAALY010000006">
    <property type="protein sequence ID" value="GAA1544278.1"/>
    <property type="molecule type" value="Genomic_DNA"/>
</dbReference>
<proteinExistence type="predicted"/>
<keyword evidence="1" id="KW-1133">Transmembrane helix</keyword>
<name>A0ABP4MGT7_9MICO</name>
<keyword evidence="1" id="KW-0812">Transmembrane</keyword>
<gene>
    <name evidence="2" type="ORF">GCM10009691_18410</name>
</gene>
<evidence type="ECO:0000313" key="3">
    <source>
        <dbReference type="Proteomes" id="UP001501791"/>
    </source>
</evidence>
<reference evidence="3" key="1">
    <citation type="journal article" date="2019" name="Int. J. Syst. Evol. Microbiol.">
        <title>The Global Catalogue of Microorganisms (GCM) 10K type strain sequencing project: providing services to taxonomists for standard genome sequencing and annotation.</title>
        <authorList>
            <consortium name="The Broad Institute Genomics Platform"/>
            <consortium name="The Broad Institute Genome Sequencing Center for Infectious Disease"/>
            <person name="Wu L."/>
            <person name="Ma J."/>
        </authorList>
    </citation>
    <scope>NUCLEOTIDE SEQUENCE [LARGE SCALE GENOMIC DNA]</scope>
    <source>
        <strain evidence="3">JCM 13319</strain>
    </source>
</reference>
<sequence>MADNDEDKSRFSRWLDDVRSNKRSEVNSFWQSTTGVVVAIIFLSLIAAGAIVRAFI</sequence>